<evidence type="ECO:0008006" key="3">
    <source>
        <dbReference type="Google" id="ProtNLM"/>
    </source>
</evidence>
<dbReference type="Proteomes" id="UP000247555">
    <property type="component" value="Unassembled WGS sequence"/>
</dbReference>
<dbReference type="AlphaFoldDB" id="A0A318KPT6"/>
<dbReference type="EMBL" id="QJKI01000005">
    <property type="protein sequence ID" value="PXX79821.1"/>
    <property type="molecule type" value="Genomic_DNA"/>
</dbReference>
<dbReference type="RefSeq" id="WP_211309295.1">
    <property type="nucleotide sequence ID" value="NZ_QJKI01000005.1"/>
</dbReference>
<proteinExistence type="predicted"/>
<keyword evidence="2" id="KW-1185">Reference proteome</keyword>
<accession>A0A318KPT6</accession>
<comment type="caution">
    <text evidence="1">The sequence shown here is derived from an EMBL/GenBank/DDBJ whole genome shotgun (WGS) entry which is preliminary data.</text>
</comment>
<evidence type="ECO:0000313" key="2">
    <source>
        <dbReference type="Proteomes" id="UP000247555"/>
    </source>
</evidence>
<sequence>MSEIHAPIKSVLTGAIRDVRTQLTLTPENDKVLALTFDAEQADDVAFATLAENLSAVATAMLTLLSQRQEPAALQQLAEALTPRAPASPHLLKEAAMLAQARKAVLDSADWLSAAQLAQLAGLSARNPSAQPNKWKKEGRLFAIQLAGVDYFPGYGLDAQHNFRPLRCLAEVIAVLSARKDGWGMAYWFASVNGFLDGQRPQDVLAHDPARVLAAAKDEIEEMDYAW</sequence>
<evidence type="ECO:0000313" key="1">
    <source>
        <dbReference type="EMBL" id="PXX79821.1"/>
    </source>
</evidence>
<name>A0A318KPT6_9NEIS</name>
<reference evidence="1 2" key="1">
    <citation type="submission" date="2018-05" db="EMBL/GenBank/DDBJ databases">
        <title>Genomic Encyclopedia of Type Strains, Phase IV (KMG-IV): sequencing the most valuable type-strain genomes for metagenomic binning, comparative biology and taxonomic classification.</title>
        <authorList>
            <person name="Goeker M."/>
        </authorList>
    </citation>
    <scope>NUCLEOTIDE SEQUENCE [LARGE SCALE GENOMIC DNA]</scope>
    <source>
        <strain evidence="1 2">DSM 29661</strain>
    </source>
</reference>
<gene>
    <name evidence="1" type="ORF">DFR34_10519</name>
</gene>
<protein>
    <recommendedName>
        <fullName evidence="3">Antitoxin Xre/MbcA/ParS-like toxin-binding domain-containing protein</fullName>
    </recommendedName>
</protein>
<organism evidence="1 2">
    <name type="scientific">Rivihabitans pingtungensis</name>
    <dbReference type="NCBI Taxonomy" id="1054498"/>
    <lineage>
        <taxon>Bacteria</taxon>
        <taxon>Pseudomonadati</taxon>
        <taxon>Pseudomonadota</taxon>
        <taxon>Betaproteobacteria</taxon>
        <taxon>Neisseriales</taxon>
        <taxon>Aquaspirillaceae</taxon>
        <taxon>Rivihabitans</taxon>
    </lineage>
</organism>